<dbReference type="InterPro" id="IPR051814">
    <property type="entry name" value="NAD(P)H-dep_FMN_reductase"/>
</dbReference>
<dbReference type="NCBIfam" id="TIGR04037">
    <property type="entry name" value="LLM_duo_CE1759"/>
    <property type="match status" value="1"/>
</dbReference>
<evidence type="ECO:0000256" key="2">
    <source>
        <dbReference type="ARBA" id="ARBA00022643"/>
    </source>
</evidence>
<evidence type="ECO:0000313" key="6">
    <source>
        <dbReference type="Proteomes" id="UP001139336"/>
    </source>
</evidence>
<evidence type="ECO:0000256" key="1">
    <source>
        <dbReference type="ARBA" id="ARBA00022630"/>
    </source>
</evidence>
<comment type="caution">
    <text evidence="5">The sequence shown here is derived from an EMBL/GenBank/DDBJ whole genome shotgun (WGS) entry which is preliminary data.</text>
</comment>
<dbReference type="RefSeq" id="WP_236117654.1">
    <property type="nucleotide sequence ID" value="NZ_JAKGSI010000001.1"/>
</dbReference>
<dbReference type="PANTHER" id="PTHR43408">
    <property type="entry name" value="FMN REDUCTASE (NADPH)"/>
    <property type="match status" value="1"/>
</dbReference>
<evidence type="ECO:0000256" key="3">
    <source>
        <dbReference type="ARBA" id="ARBA00023002"/>
    </source>
</evidence>
<reference evidence="5" key="1">
    <citation type="submission" date="2022-01" db="EMBL/GenBank/DDBJ databases">
        <title>Corynebacterium sp. nov isolated from isolated from the feces of the greater white-fronted geese (Anser albifrons) at Poyang Lake, PR China.</title>
        <authorList>
            <person name="Liu Q."/>
        </authorList>
    </citation>
    <scope>NUCLEOTIDE SEQUENCE</scope>
    <source>
        <strain evidence="5">JCM 32435</strain>
    </source>
</reference>
<protein>
    <submittedName>
        <fullName evidence="5">NAD(P)H-dependent oxidoreductase</fullName>
    </submittedName>
</protein>
<accession>A0A9X1QM71</accession>
<dbReference type="InterPro" id="IPR029039">
    <property type="entry name" value="Flavoprotein-like_sf"/>
</dbReference>
<keyword evidence="6" id="KW-1185">Reference proteome</keyword>
<sequence>MKKLVIVHAGLSRPSSTGMLAEEIAHAVEAQVTNRGEGLEIGSVAVVELGRELATLMSTGVYGEALRAAIDEVCRADALVLATPVFNASYSGLFKMFIDALDKDGLTRVPVVIAATAGTPRHALVLEHAMRPLLSYLRAIVMPTAVFAATEDFGAREDLRRRVHRAAQELAGYLVDVRQAVAGFVPEEEDVAPRKANRVTDVDAGITDFRELLRGHDGNGRP</sequence>
<dbReference type="PANTHER" id="PTHR43408:SF2">
    <property type="entry name" value="FMN REDUCTASE (NADPH)"/>
    <property type="match status" value="1"/>
</dbReference>
<dbReference type="Proteomes" id="UP001139336">
    <property type="component" value="Unassembled WGS sequence"/>
</dbReference>
<keyword evidence="1" id="KW-0285">Flavoprotein</keyword>
<dbReference type="GO" id="GO:0016491">
    <property type="term" value="F:oxidoreductase activity"/>
    <property type="evidence" value="ECO:0007669"/>
    <property type="project" value="UniProtKB-KW"/>
</dbReference>
<dbReference type="AlphaFoldDB" id="A0A9X1QM71"/>
<dbReference type="EMBL" id="JAKGSI010000001">
    <property type="protein sequence ID" value="MCF4005862.1"/>
    <property type="molecule type" value="Genomic_DNA"/>
</dbReference>
<name>A0A9X1QM71_9CORY</name>
<dbReference type="InterPro" id="IPR005025">
    <property type="entry name" value="FMN_Rdtase-like_dom"/>
</dbReference>
<gene>
    <name evidence="5" type="ORF">L1O03_01565</name>
</gene>
<dbReference type="Gene3D" id="3.40.50.360">
    <property type="match status" value="1"/>
</dbReference>
<dbReference type="Pfam" id="PF03358">
    <property type="entry name" value="FMN_red"/>
    <property type="match status" value="1"/>
</dbReference>
<evidence type="ECO:0000259" key="4">
    <source>
        <dbReference type="Pfam" id="PF03358"/>
    </source>
</evidence>
<dbReference type="InterPro" id="IPR023932">
    <property type="entry name" value="CE1759_FMN_reduct"/>
</dbReference>
<keyword evidence="2" id="KW-0288">FMN</keyword>
<proteinExistence type="predicted"/>
<dbReference type="SUPFAM" id="SSF52218">
    <property type="entry name" value="Flavoproteins"/>
    <property type="match status" value="1"/>
</dbReference>
<keyword evidence="3" id="KW-0560">Oxidoreductase</keyword>
<organism evidence="5 6">
    <name type="scientific">Corynebacterium uropygiale</name>
    <dbReference type="NCBI Taxonomy" id="1775911"/>
    <lineage>
        <taxon>Bacteria</taxon>
        <taxon>Bacillati</taxon>
        <taxon>Actinomycetota</taxon>
        <taxon>Actinomycetes</taxon>
        <taxon>Mycobacteriales</taxon>
        <taxon>Corynebacteriaceae</taxon>
        <taxon>Corynebacterium</taxon>
    </lineage>
</organism>
<feature type="domain" description="NADPH-dependent FMN reductase-like" evidence="4">
    <location>
        <begin position="3"/>
        <end position="151"/>
    </location>
</feature>
<evidence type="ECO:0000313" key="5">
    <source>
        <dbReference type="EMBL" id="MCF4005862.1"/>
    </source>
</evidence>